<dbReference type="Pfam" id="PF08517">
    <property type="entry name" value="AXH"/>
    <property type="match status" value="1"/>
</dbReference>
<keyword evidence="6" id="KW-0539">Nucleus</keyword>
<sequence length="483" mass="53710">MISAGVEGRLPYMTYPEPWRGPPKQPPELFLRPAPKPLPPTRYFDSKATDVPTVFLHCSRYNGVNTTTYPNGTRLAPPTRPISKYPSPPSITNPVNLAQTKEDVTEDIPHFSPYRMFPPHAPQFTHFPYPLCQQPYMMRATNFPPTPLSPLETFSPSTPTASSTSTFLSPPSTFSPPSAVKPGQSILRDKRTPPQSSQSSPLPPPPPQTQAAAFKVPSGKEGSLKHRILIRPEENVRSGPLDLQKPPEGRKRLQATLSPPRSPKRTLNNNTLTGNFAKGSLIQLHNGELRKIEDMRTEDFVMSAERSPELRLAESTVVKIEDNQQMGNATITLTYNQRRAQVEVESTLEHPYFVMGHGWASCNPDRTQQCYGLKVHRLQVGDVLISLTPREPVPCPSSKAGTTIMTTATTTSMTARQVNTSSRTHIVEPAISQAQPINLHLTPPKPPQSMSPDSIAARKRRWSAPDQICDEEEQNNARRHRVE</sequence>
<accession>V5GUL1</accession>
<organism evidence="9">
    <name type="scientific">Anoplophora glabripennis</name>
    <name type="common">Asian longhorn beetle</name>
    <name type="synonym">Anoplophora nobilis</name>
    <dbReference type="NCBI Taxonomy" id="217634"/>
    <lineage>
        <taxon>Eukaryota</taxon>
        <taxon>Metazoa</taxon>
        <taxon>Ecdysozoa</taxon>
        <taxon>Arthropoda</taxon>
        <taxon>Hexapoda</taxon>
        <taxon>Insecta</taxon>
        <taxon>Pterygota</taxon>
        <taxon>Neoptera</taxon>
        <taxon>Endopterygota</taxon>
        <taxon>Coleoptera</taxon>
        <taxon>Polyphaga</taxon>
        <taxon>Cucujiformia</taxon>
        <taxon>Chrysomeloidea</taxon>
        <taxon>Cerambycidae</taxon>
        <taxon>Lamiinae</taxon>
        <taxon>Lamiini</taxon>
        <taxon>Anoplophora</taxon>
    </lineage>
</organism>
<dbReference type="InterPro" id="IPR036096">
    <property type="entry name" value="Ataxin_AXH_dom_sf"/>
</dbReference>
<feature type="region of interest" description="Disordered" evidence="7">
    <location>
        <begin position="148"/>
        <end position="273"/>
    </location>
</feature>
<proteinExistence type="predicted"/>
<comment type="subcellular location">
    <subcellularLocation>
        <location evidence="1">Nucleus</location>
    </subcellularLocation>
</comment>
<dbReference type="PANTHER" id="PTHR13392">
    <property type="entry name" value="ATAXIN 1"/>
    <property type="match status" value="1"/>
</dbReference>
<dbReference type="GO" id="GO:0006355">
    <property type="term" value="P:regulation of DNA-templated transcription"/>
    <property type="evidence" value="ECO:0007669"/>
    <property type="project" value="InterPro"/>
</dbReference>
<dbReference type="GO" id="GO:0003723">
    <property type="term" value="F:RNA binding"/>
    <property type="evidence" value="ECO:0007669"/>
    <property type="project" value="InterPro"/>
</dbReference>
<evidence type="ECO:0000256" key="1">
    <source>
        <dbReference type="ARBA" id="ARBA00004123"/>
    </source>
</evidence>
<reference evidence="9" key="1">
    <citation type="submission" date="2013-07" db="EMBL/GenBank/DDBJ databases">
        <title>Midgut Transcriptome Profiling of Anoplphora glabripennis, a Lignocellulose Degrading, Wood-Boring Cerambycid.</title>
        <authorList>
            <person name="Scully E.D."/>
            <person name="Hoover K."/>
            <person name="Carlson J.E."/>
            <person name="Tien M."/>
            <person name="Geib S.M."/>
        </authorList>
    </citation>
    <scope>NUCLEOTIDE SEQUENCE</scope>
</reference>
<dbReference type="SUPFAM" id="SSF102031">
    <property type="entry name" value="AXH domain"/>
    <property type="match status" value="1"/>
</dbReference>
<evidence type="ECO:0000256" key="4">
    <source>
        <dbReference type="ARBA" id="ARBA00023125"/>
    </source>
</evidence>
<feature type="compositionally biased region" description="Low complexity" evidence="7">
    <location>
        <begin position="153"/>
        <end position="178"/>
    </location>
</feature>
<dbReference type="Gene3D" id="2.170.16.10">
    <property type="entry name" value="Hedgehog/Intein (Hint) domain"/>
    <property type="match status" value="1"/>
</dbReference>
<dbReference type="GO" id="GO:0005634">
    <property type="term" value="C:nucleus"/>
    <property type="evidence" value="ECO:0007669"/>
    <property type="project" value="UniProtKB-SubCell"/>
</dbReference>
<dbReference type="InterPro" id="IPR043404">
    <property type="entry name" value="ATAXIN1-like"/>
</dbReference>
<evidence type="ECO:0000313" key="9">
    <source>
        <dbReference type="EMBL" id="JAB65357.1"/>
    </source>
</evidence>
<feature type="compositionally biased region" description="Polar residues" evidence="7">
    <location>
        <begin position="255"/>
        <end position="273"/>
    </location>
</feature>
<protein>
    <submittedName>
        <fullName evidence="9">Ataxin-1</fullName>
    </submittedName>
</protein>
<dbReference type="GO" id="GO:0003677">
    <property type="term" value="F:DNA binding"/>
    <property type="evidence" value="ECO:0007669"/>
    <property type="project" value="UniProtKB-KW"/>
</dbReference>
<keyword evidence="4" id="KW-0238">DNA-binding</keyword>
<evidence type="ECO:0000259" key="8">
    <source>
        <dbReference type="PROSITE" id="PS51148"/>
    </source>
</evidence>
<name>V5GUL1_ANOGL</name>
<keyword evidence="3" id="KW-0805">Transcription regulation</keyword>
<feature type="domain" description="AXH" evidence="8">
    <location>
        <begin position="264"/>
        <end position="395"/>
    </location>
</feature>
<dbReference type="PANTHER" id="PTHR13392:SF13">
    <property type="entry name" value="AXH DOMAIN-CONTAINING PROTEIN"/>
    <property type="match status" value="1"/>
</dbReference>
<dbReference type="AlphaFoldDB" id="V5GUL1"/>
<evidence type="ECO:0000256" key="5">
    <source>
        <dbReference type="ARBA" id="ARBA00023163"/>
    </source>
</evidence>
<evidence type="ECO:0000256" key="6">
    <source>
        <dbReference type="ARBA" id="ARBA00023242"/>
    </source>
</evidence>
<evidence type="ECO:0000256" key="2">
    <source>
        <dbReference type="ARBA" id="ARBA00022491"/>
    </source>
</evidence>
<dbReference type="PROSITE" id="PS51148">
    <property type="entry name" value="AXH"/>
    <property type="match status" value="1"/>
</dbReference>
<dbReference type="InterPro" id="IPR003652">
    <property type="entry name" value="Ataxin_AXH_dom"/>
</dbReference>
<gene>
    <name evidence="9" type="primary">ATX1</name>
</gene>
<dbReference type="EMBL" id="GALX01003109">
    <property type="protein sequence ID" value="JAB65357.1"/>
    <property type="molecule type" value="Transcribed_RNA"/>
</dbReference>
<feature type="region of interest" description="Disordered" evidence="7">
    <location>
        <begin position="436"/>
        <end position="483"/>
    </location>
</feature>
<keyword evidence="5" id="KW-0804">Transcription</keyword>
<evidence type="ECO:0000256" key="7">
    <source>
        <dbReference type="SAM" id="MobiDB-lite"/>
    </source>
</evidence>
<keyword evidence="2" id="KW-0678">Repressor</keyword>
<dbReference type="SMART" id="SM00536">
    <property type="entry name" value="AXH"/>
    <property type="match status" value="1"/>
</dbReference>
<evidence type="ECO:0000256" key="3">
    <source>
        <dbReference type="ARBA" id="ARBA00023015"/>
    </source>
</evidence>